<keyword evidence="3" id="KW-1185">Reference proteome</keyword>
<dbReference type="PROSITE" id="PS51257">
    <property type="entry name" value="PROKAR_LIPOPROTEIN"/>
    <property type="match status" value="1"/>
</dbReference>
<evidence type="ECO:0000256" key="1">
    <source>
        <dbReference type="SAM" id="SignalP"/>
    </source>
</evidence>
<dbReference type="Proteomes" id="UP000298517">
    <property type="component" value="Unassembled WGS sequence"/>
</dbReference>
<comment type="caution">
    <text evidence="2">The sequence shown here is derived from an EMBL/GenBank/DDBJ whole genome shotgun (WGS) entry which is preliminary data.</text>
</comment>
<dbReference type="InterPro" id="IPR011065">
    <property type="entry name" value="Kunitz_inhibitor_STI-like_sf"/>
</dbReference>
<dbReference type="AlphaFoldDB" id="A0A4Y8AW69"/>
<feature type="chain" id="PRO_5021399597" evidence="1">
    <location>
        <begin position="19"/>
        <end position="159"/>
    </location>
</feature>
<gene>
    <name evidence="2" type="ORF">E2488_02465</name>
</gene>
<feature type="signal peptide" evidence="1">
    <location>
        <begin position="1"/>
        <end position="18"/>
    </location>
</feature>
<evidence type="ECO:0000313" key="2">
    <source>
        <dbReference type="EMBL" id="TEW76733.1"/>
    </source>
</evidence>
<accession>A0A4Y8AW69</accession>
<keyword evidence="1" id="KW-0732">Signal</keyword>
<dbReference type="EMBL" id="SNQI01000001">
    <property type="protein sequence ID" value="TEW76733.1"/>
    <property type="molecule type" value="Genomic_DNA"/>
</dbReference>
<proteinExistence type="predicted"/>
<dbReference type="SUPFAM" id="SSF50386">
    <property type="entry name" value="STI-like"/>
    <property type="match status" value="1"/>
</dbReference>
<organism evidence="2 3">
    <name type="scientific">Gramella jeungdoensis</name>
    <dbReference type="NCBI Taxonomy" id="708091"/>
    <lineage>
        <taxon>Bacteria</taxon>
        <taxon>Pseudomonadati</taxon>
        <taxon>Bacteroidota</taxon>
        <taxon>Flavobacteriia</taxon>
        <taxon>Flavobacteriales</taxon>
        <taxon>Flavobacteriaceae</taxon>
        <taxon>Christiangramia</taxon>
    </lineage>
</organism>
<reference evidence="2 3" key="1">
    <citation type="journal article" date="2011" name="J. Microbiol.">
        <title>Gramella jeungdoensis sp. nov., isolated from a solar saltern in Korea.</title>
        <authorList>
            <person name="Joung Y."/>
            <person name="Kim H."/>
            <person name="Jang T."/>
            <person name="Ahn T.S."/>
            <person name="Joh K."/>
        </authorList>
    </citation>
    <scope>NUCLEOTIDE SEQUENCE [LARGE SCALE GENOMIC DNA]</scope>
    <source>
        <strain evidence="2 3">KCTC 23123</strain>
    </source>
</reference>
<protein>
    <submittedName>
        <fullName evidence="2">Lipocalin</fullName>
    </submittedName>
</protein>
<dbReference type="RefSeq" id="WP_134246743.1">
    <property type="nucleotide sequence ID" value="NZ_SNQI01000001.1"/>
</dbReference>
<sequence>MKKLLMLTVLACTLFSCGTPKTVIQSKKVIKGYWTLNEISYSEKGTFHVILLNDAPTVCFEGSTWRFIPNNNTGIYTINNEDCVVGDRNFVFTIQEVDPTTGLYDFLLKPTDKKYKSADDKGFRLNLTQLSETNMQWEQTVILEGKPFKIYMNFLKNNE</sequence>
<dbReference type="OrthoDB" id="1121756at2"/>
<evidence type="ECO:0000313" key="3">
    <source>
        <dbReference type="Proteomes" id="UP000298517"/>
    </source>
</evidence>
<name>A0A4Y8AW69_9FLAO</name>